<proteinExistence type="predicted"/>
<accession>A0A6J7HQR3</accession>
<evidence type="ECO:0000313" key="1">
    <source>
        <dbReference type="EMBL" id="CAB4921738.1"/>
    </source>
</evidence>
<dbReference type="EMBL" id="CAFBMK010000109">
    <property type="protein sequence ID" value="CAB4921738.1"/>
    <property type="molecule type" value="Genomic_DNA"/>
</dbReference>
<protein>
    <submittedName>
        <fullName evidence="1">Unannotated protein</fullName>
    </submittedName>
</protein>
<reference evidence="1" key="1">
    <citation type="submission" date="2020-05" db="EMBL/GenBank/DDBJ databases">
        <authorList>
            <person name="Chiriac C."/>
            <person name="Salcher M."/>
            <person name="Ghai R."/>
            <person name="Kavagutti S V."/>
        </authorList>
    </citation>
    <scope>NUCLEOTIDE SEQUENCE</scope>
</reference>
<dbReference type="AlphaFoldDB" id="A0A6J7HQR3"/>
<sequence length="48" mass="5425">MPFGPSWVFQPSTMSSARLMSCTRPRYPLRFALFAQSVMSFTSSETTT</sequence>
<gene>
    <name evidence="1" type="ORF">UFOPK3564_01870</name>
</gene>
<organism evidence="1">
    <name type="scientific">freshwater metagenome</name>
    <dbReference type="NCBI Taxonomy" id="449393"/>
    <lineage>
        <taxon>unclassified sequences</taxon>
        <taxon>metagenomes</taxon>
        <taxon>ecological metagenomes</taxon>
    </lineage>
</organism>
<name>A0A6J7HQR3_9ZZZZ</name>